<dbReference type="KEGG" id="orm:HTY61_11315"/>
<dbReference type="EMBL" id="CP054836">
    <property type="protein sequence ID" value="QKV18997.1"/>
    <property type="molecule type" value="Genomic_DNA"/>
</dbReference>
<dbReference type="SUPFAM" id="SSF54292">
    <property type="entry name" value="2Fe-2S ferredoxin-like"/>
    <property type="match status" value="1"/>
</dbReference>
<accession>A0A6N1VJC9</accession>
<dbReference type="InterPro" id="IPR036010">
    <property type="entry name" value="2Fe-2S_ferredoxin-like_sf"/>
</dbReference>
<keyword evidence="5" id="KW-1185">Reference proteome</keyword>
<dbReference type="PANTHER" id="PTHR42949">
    <property type="entry name" value="ANAEROBIC GLYCEROL-3-PHOSPHATE DEHYDROGENASE SUBUNIT B"/>
    <property type="match status" value="1"/>
</dbReference>
<dbReference type="Proteomes" id="UP000509367">
    <property type="component" value="Chromosome"/>
</dbReference>
<proteinExistence type="predicted"/>
<dbReference type="PANTHER" id="PTHR42949:SF3">
    <property type="entry name" value="ANAEROBIC GLYCEROL-3-PHOSPHATE DEHYDROGENASE SUBUNIT B"/>
    <property type="match status" value="1"/>
</dbReference>
<name>A0A6N1VJC9_9HYPH</name>
<organism evidence="4 5">
    <name type="scientific">Oricola thermophila</name>
    <dbReference type="NCBI Taxonomy" id="2742145"/>
    <lineage>
        <taxon>Bacteria</taxon>
        <taxon>Pseudomonadati</taxon>
        <taxon>Pseudomonadota</taxon>
        <taxon>Alphaproteobacteria</taxon>
        <taxon>Hyphomicrobiales</taxon>
        <taxon>Ahrensiaceae</taxon>
        <taxon>Oricola</taxon>
    </lineage>
</organism>
<dbReference type="Pfam" id="PF13510">
    <property type="entry name" value="Fer2_4"/>
    <property type="match status" value="1"/>
</dbReference>
<gene>
    <name evidence="4" type="ORF">HTY61_11315</name>
</gene>
<dbReference type="InterPro" id="IPR042204">
    <property type="entry name" value="2Fe-2S-bd_N"/>
</dbReference>
<dbReference type="Pfam" id="PF07992">
    <property type="entry name" value="Pyr_redox_2"/>
    <property type="match status" value="1"/>
</dbReference>
<dbReference type="Pfam" id="PF04324">
    <property type="entry name" value="Fer2_BFD"/>
    <property type="match status" value="1"/>
</dbReference>
<dbReference type="PROSITE" id="PS51085">
    <property type="entry name" value="2FE2S_FER_2"/>
    <property type="match status" value="1"/>
</dbReference>
<dbReference type="InterPro" id="IPR051691">
    <property type="entry name" value="Metab_Enz_Cyan_OpOx_G3PDH"/>
</dbReference>
<dbReference type="Gene3D" id="3.30.9.10">
    <property type="entry name" value="D-Amino Acid Oxidase, subunit A, domain 2"/>
    <property type="match status" value="1"/>
</dbReference>
<evidence type="ECO:0000313" key="4">
    <source>
        <dbReference type="EMBL" id="QKV18997.1"/>
    </source>
</evidence>
<feature type="region of interest" description="Disordered" evidence="2">
    <location>
        <begin position="163"/>
        <end position="182"/>
    </location>
</feature>
<keyword evidence="1" id="KW-0560">Oxidoreductase</keyword>
<dbReference type="CDD" id="cd19946">
    <property type="entry name" value="GlpA-like_Fer2_BFD-like"/>
    <property type="match status" value="1"/>
</dbReference>
<dbReference type="SUPFAM" id="SSF51905">
    <property type="entry name" value="FAD/NAD(P)-binding domain"/>
    <property type="match status" value="2"/>
</dbReference>
<dbReference type="PRINTS" id="PR00469">
    <property type="entry name" value="PNDRDTASEII"/>
</dbReference>
<evidence type="ECO:0000259" key="3">
    <source>
        <dbReference type="PROSITE" id="PS51085"/>
    </source>
</evidence>
<reference evidence="4 5" key="1">
    <citation type="submission" date="2020-06" db="EMBL/GenBank/DDBJ databases">
        <title>Oricola thermophila sp. nov. isolated from a tidal sediments.</title>
        <authorList>
            <person name="Kwon K.K."/>
            <person name="Yang S.-H."/>
            <person name="Park M.-J."/>
        </authorList>
    </citation>
    <scope>NUCLEOTIDE SEQUENCE [LARGE SCALE GENOMIC DNA]</scope>
    <source>
        <strain evidence="4 5">MEBiC13590</strain>
    </source>
</reference>
<evidence type="ECO:0000256" key="2">
    <source>
        <dbReference type="SAM" id="MobiDB-lite"/>
    </source>
</evidence>
<evidence type="ECO:0000256" key="1">
    <source>
        <dbReference type="ARBA" id="ARBA00023002"/>
    </source>
</evidence>
<dbReference type="GO" id="GO:0016491">
    <property type="term" value="F:oxidoreductase activity"/>
    <property type="evidence" value="ECO:0007669"/>
    <property type="project" value="UniProtKB-KW"/>
</dbReference>
<dbReference type="Gene3D" id="1.10.10.1100">
    <property type="entry name" value="BFD-like [2Fe-2S]-binding domain"/>
    <property type="match status" value="1"/>
</dbReference>
<dbReference type="CDD" id="cd00207">
    <property type="entry name" value="fer2"/>
    <property type="match status" value="1"/>
</dbReference>
<dbReference type="PRINTS" id="PR00368">
    <property type="entry name" value="FADPNR"/>
</dbReference>
<sequence>MRDHAAKSGLRLERGPFRRRGKPVTIHWRDRPLTAIEGETVAAALIAAGIKAFRSSRDDRPHGFYCGMGVCNECIVDIDGRGGERSCMTAVQDGMKVEPHQHGGGLQALEALGPTPSQQPEETPFDCAVIGAGPAGLAAATEVAFAGASVIVLDERSAPGGQYLKPLSPSHEFSAGPSDRQFRERERAVSEAIRAGAEIRTDAMVWFARRDETKFRLGIYGKDGESRVVARTLVLAQGAREKPWHVPGWTLPGVMTTGAAQTLARSYRVAPGHRIVVAGNGPLNLQVAAELLAGGANVVAVAEAARLTTPSKIGALLRATIHAPALIAAGARYRTILARKGVPLVEGAVVTAIEGRENVEKIRLTRTNGAGRDIVFETDAVCLGYGFDPSDEIARQLGVDLVAAPNGNGLVISRDDDGWTGVPGLFVAGDGAAIEGAAAARGTGALAGMAAAHYLDHAPDEVRQTTARRVRDRARKFQAALWTLFSPAKRPEPTKDTIICRCEDITHGQLEDAVERGARDIGTLKRMTRVGMGRCQGRYCSAHVAAMLGAEHPKEARFMPQAPTKPLPIGAIAREKTEWKGHREVAPPKLPITADRDAPRIDIEVELAIIGGGILGVSTALAAAGSGLDVAVMERGNINSGASGGNAGSLHVQLLSYDFGERAQAGGGPALSALPLQRDAVNYWAELEQRLDADFERSVKGGLMVAETEEDLRFLEEKAASERALGIDTRVIDSSELRSLAPNIQDGFAGAAFCSQEGKVNPLIATHILADAARAAGARIEERAGVLAIEEDRDGYLLTTARGLVRCGKLVIAGGGWSAATGELLGLDLPVKGAPLQMIVTEPAPPLIDQLLAHARRRLTLKQARNGNLIIGGGWSATLDPLLKRTIVDMASLEGNAWVACRTLPAVRGLRMIRSWAAMNVNIDGAPLIGPVPGRRNLWVAAMANGYTLGPMMGMELASMICSGEVPARLRPFTLDRFNRST</sequence>
<dbReference type="InterPro" id="IPR001041">
    <property type="entry name" value="2Fe-2S_ferredoxin-type"/>
</dbReference>
<dbReference type="Gene3D" id="3.50.50.60">
    <property type="entry name" value="FAD/NAD(P)-binding domain"/>
    <property type="match status" value="3"/>
</dbReference>
<dbReference type="GO" id="GO:0051536">
    <property type="term" value="F:iron-sulfur cluster binding"/>
    <property type="evidence" value="ECO:0007669"/>
    <property type="project" value="InterPro"/>
</dbReference>
<dbReference type="Pfam" id="PF01266">
    <property type="entry name" value="DAO"/>
    <property type="match status" value="1"/>
</dbReference>
<dbReference type="AlphaFoldDB" id="A0A6N1VJC9"/>
<dbReference type="InterPro" id="IPR041854">
    <property type="entry name" value="BFD-like_2Fe2S-bd_dom_sf"/>
</dbReference>
<dbReference type="RefSeq" id="WP_175276889.1">
    <property type="nucleotide sequence ID" value="NZ_CP054836.1"/>
</dbReference>
<evidence type="ECO:0000313" key="5">
    <source>
        <dbReference type="Proteomes" id="UP000509367"/>
    </source>
</evidence>
<protein>
    <submittedName>
        <fullName evidence="4">FAD-dependent oxidoreductase</fullName>
    </submittedName>
</protein>
<dbReference type="InterPro" id="IPR036188">
    <property type="entry name" value="FAD/NAD-bd_sf"/>
</dbReference>
<dbReference type="InterPro" id="IPR006076">
    <property type="entry name" value="FAD-dep_OxRdtase"/>
</dbReference>
<dbReference type="InterPro" id="IPR007419">
    <property type="entry name" value="BFD-like_2Fe2S-bd_dom"/>
</dbReference>
<dbReference type="Gene3D" id="3.10.20.440">
    <property type="entry name" value="2Fe-2S iron-sulphur cluster binding domain, sarcosine oxidase, alpha subunit, N-terminal domain"/>
    <property type="match status" value="1"/>
</dbReference>
<dbReference type="InterPro" id="IPR023753">
    <property type="entry name" value="FAD/NAD-binding_dom"/>
</dbReference>
<feature type="domain" description="2Fe-2S ferredoxin-type" evidence="3">
    <location>
        <begin position="22"/>
        <end position="103"/>
    </location>
</feature>